<protein>
    <submittedName>
        <fullName evidence="1">Uncharacterized protein</fullName>
    </submittedName>
</protein>
<sequence>MNKIQILNDALFATGNNPVNVDDGSDEYQVANNAFERAARELLGRHPWLFAVVTEPLVRVPDTENKSRRFPSNGFRLPPNRVHLKTVFYGNVPLTDYEVQGDILSCNYSSDVYAAVVMPTNEERWHPVAIAVLTLMVEAGCLRGLNEDHSAADRREARAEGMLADARPTVDQQNPGRNYYVSKIALARRTRRK</sequence>
<dbReference type="AlphaFoldDB" id="A0A7W6J8K1"/>
<reference evidence="1 2" key="1">
    <citation type="submission" date="2020-08" db="EMBL/GenBank/DDBJ databases">
        <title>Genomic Encyclopedia of Type Strains, Phase IV (KMG-IV): sequencing the most valuable type-strain genomes for metagenomic binning, comparative biology and taxonomic classification.</title>
        <authorList>
            <person name="Goeker M."/>
        </authorList>
    </citation>
    <scope>NUCLEOTIDE SEQUENCE [LARGE SCALE GENOMIC DNA]</scope>
    <source>
        <strain evidence="1 2">DSM 29853</strain>
    </source>
</reference>
<comment type="caution">
    <text evidence="1">The sequence shown here is derived from an EMBL/GenBank/DDBJ whole genome shotgun (WGS) entry which is preliminary data.</text>
</comment>
<gene>
    <name evidence="1" type="ORF">GGR23_003972</name>
</gene>
<organism evidence="1 2">
    <name type="scientific">Gellertiella hungarica</name>
    <dbReference type="NCBI Taxonomy" id="1572859"/>
    <lineage>
        <taxon>Bacteria</taxon>
        <taxon>Pseudomonadati</taxon>
        <taxon>Pseudomonadota</taxon>
        <taxon>Alphaproteobacteria</taxon>
        <taxon>Hyphomicrobiales</taxon>
        <taxon>Rhizobiaceae</taxon>
        <taxon>Gellertiella</taxon>
    </lineage>
</organism>
<evidence type="ECO:0000313" key="1">
    <source>
        <dbReference type="EMBL" id="MBB4066754.1"/>
    </source>
</evidence>
<accession>A0A7W6J8K1</accession>
<name>A0A7W6J8K1_9HYPH</name>
<dbReference type="Proteomes" id="UP000528286">
    <property type="component" value="Unassembled WGS sequence"/>
</dbReference>
<dbReference type="EMBL" id="JACIEZ010000011">
    <property type="protein sequence ID" value="MBB4066754.1"/>
    <property type="molecule type" value="Genomic_DNA"/>
</dbReference>
<proteinExistence type="predicted"/>
<keyword evidence="2" id="KW-1185">Reference proteome</keyword>
<evidence type="ECO:0000313" key="2">
    <source>
        <dbReference type="Proteomes" id="UP000528286"/>
    </source>
</evidence>
<dbReference type="RefSeq" id="WP_183368014.1">
    <property type="nucleotide sequence ID" value="NZ_JACIEZ010000011.1"/>
</dbReference>